<dbReference type="InterPro" id="IPR036663">
    <property type="entry name" value="Fumarylacetoacetase_C_sf"/>
</dbReference>
<evidence type="ECO:0000313" key="2">
    <source>
        <dbReference type="EMBL" id="GJN54266.1"/>
    </source>
</evidence>
<accession>A0A6J4E848</accession>
<dbReference type="Pfam" id="PF11010">
    <property type="entry name" value="DUF2848"/>
    <property type="match status" value="1"/>
</dbReference>
<dbReference type="AlphaFoldDB" id="A0A6J4E848"/>
<dbReference type="RefSeq" id="WP_173178123.1">
    <property type="nucleotide sequence ID" value="NZ_AP023189.1"/>
</dbReference>
<evidence type="ECO:0000313" key="4">
    <source>
        <dbReference type="Proteomes" id="UP001054892"/>
    </source>
</evidence>
<dbReference type="InterPro" id="IPR021269">
    <property type="entry name" value="DUF2848"/>
</dbReference>
<evidence type="ECO:0000313" key="1">
    <source>
        <dbReference type="EMBL" id="BCG25124.1"/>
    </source>
</evidence>
<dbReference type="SUPFAM" id="SSF56529">
    <property type="entry name" value="FAH"/>
    <property type="match status" value="1"/>
</dbReference>
<keyword evidence="4" id="KW-1185">Reference proteome</keyword>
<evidence type="ECO:0000313" key="3">
    <source>
        <dbReference type="Proteomes" id="UP000509383"/>
    </source>
</evidence>
<dbReference type="EMBL" id="AP023189">
    <property type="protein sequence ID" value="BCG25124.1"/>
    <property type="molecule type" value="Genomic_DNA"/>
</dbReference>
<organism evidence="1 3">
    <name type="scientific">Pseudomonas tohonis</name>
    <dbReference type="NCBI Taxonomy" id="2725477"/>
    <lineage>
        <taxon>Bacteria</taxon>
        <taxon>Pseudomonadati</taxon>
        <taxon>Pseudomonadota</taxon>
        <taxon>Gammaproteobacteria</taxon>
        <taxon>Pseudomonadales</taxon>
        <taxon>Pseudomonadaceae</taxon>
        <taxon>Pseudomonas</taxon>
    </lineage>
</organism>
<reference evidence="1 3" key="1">
    <citation type="submission" date="2020-05" db="EMBL/GenBank/DDBJ databases">
        <title>Characterization of novel class B3 metallo-beta-lactamase from novel Pseudomonas species.</title>
        <authorList>
            <person name="Yamada K."/>
            <person name="Aoki K."/>
            <person name="Ishii Y."/>
        </authorList>
    </citation>
    <scope>NUCLEOTIDE SEQUENCE [LARGE SCALE GENOMIC DNA]</scope>
    <source>
        <strain evidence="1 3">TUM18999</strain>
        <strain evidence="2 4">TUM20286</strain>
    </source>
</reference>
<sequence length="218" mass="23826">MTLHFTVAGGESLAFDVRSLVVAGWTGRDADSVAAQVRELGARSPETLPCFYELSADLLCTDDGFQVPGRDSSAEVECVLFSTGTALYVGIGSDHADRRVEGYDIAVSRQLCLKPVGRELWRFHEVAGHWDQLRLRCWRHVEGRDELYQAGLAATLLDPRELIALRTGDASLPAGTAMFCGTLPFIGDPVPGEHFSVELHDPVLGRSLSHSYRVQALD</sequence>
<dbReference type="KEGG" id="ptw:TUM18999_33150"/>
<dbReference type="GO" id="GO:0003824">
    <property type="term" value="F:catalytic activity"/>
    <property type="evidence" value="ECO:0007669"/>
    <property type="project" value="InterPro"/>
</dbReference>
<dbReference type="Proteomes" id="UP000509383">
    <property type="component" value="Chromosome"/>
</dbReference>
<evidence type="ECO:0008006" key="5">
    <source>
        <dbReference type="Google" id="ProtNLM"/>
    </source>
</evidence>
<proteinExistence type="predicted"/>
<name>A0A6J4E848_9PSED</name>
<gene>
    <name evidence="1" type="ORF">TUM18999_33150</name>
    <name evidence="2" type="ORF">TUM20286_40180</name>
</gene>
<dbReference type="EMBL" id="BQKM01000010">
    <property type="protein sequence ID" value="GJN54266.1"/>
    <property type="molecule type" value="Genomic_DNA"/>
</dbReference>
<protein>
    <recommendedName>
        <fullName evidence="5">DUF2848 domain-containing protein</fullName>
    </recommendedName>
</protein>
<dbReference type="Proteomes" id="UP001054892">
    <property type="component" value="Unassembled WGS sequence"/>
</dbReference>